<accession>A0A8J6AJV4</accession>
<evidence type="ECO:0000313" key="2">
    <source>
        <dbReference type="Proteomes" id="UP000700334"/>
    </source>
</evidence>
<dbReference type="AlphaFoldDB" id="A0A8J6AJV4"/>
<evidence type="ECO:0000313" key="1">
    <source>
        <dbReference type="EMBL" id="KAG8522989.1"/>
    </source>
</evidence>
<reference evidence="1" key="1">
    <citation type="journal article" date="2021" name="Evol. Appl.">
        <title>The genome of the Pyrenean desman and the effects of bottlenecks and inbreeding on the genomic landscape of an endangered species.</title>
        <authorList>
            <person name="Escoda L."/>
            <person name="Castresana J."/>
        </authorList>
    </citation>
    <scope>NUCLEOTIDE SEQUENCE</scope>
    <source>
        <strain evidence="1">IBE-C5619</strain>
    </source>
</reference>
<dbReference type="Proteomes" id="UP000700334">
    <property type="component" value="Unassembled WGS sequence"/>
</dbReference>
<keyword evidence="2" id="KW-1185">Reference proteome</keyword>
<dbReference type="OrthoDB" id="5428259at2759"/>
<organism evidence="1 2">
    <name type="scientific">Galemys pyrenaicus</name>
    <name type="common">Iberian desman</name>
    <name type="synonym">Pyrenean desman</name>
    <dbReference type="NCBI Taxonomy" id="202257"/>
    <lineage>
        <taxon>Eukaryota</taxon>
        <taxon>Metazoa</taxon>
        <taxon>Chordata</taxon>
        <taxon>Craniata</taxon>
        <taxon>Vertebrata</taxon>
        <taxon>Euteleostomi</taxon>
        <taxon>Mammalia</taxon>
        <taxon>Eutheria</taxon>
        <taxon>Laurasiatheria</taxon>
        <taxon>Eulipotyphla</taxon>
        <taxon>Talpidae</taxon>
        <taxon>Galemys</taxon>
    </lineage>
</organism>
<name>A0A8J6AJV4_GALPY</name>
<gene>
    <name evidence="1" type="ORF">J0S82_015440</name>
</gene>
<proteinExistence type="predicted"/>
<sequence length="139" mass="15752">MCAYLRVGDVFCNPTVMNSWDFILDAPIFIKSCQYVTEEVLVSQMILIFYMLSAVQISLCDSSNVTDVNKTVEYIQSLQKEHIYQGEETGGFVDSPEDEMLYSMLYLELLGMSPLEEEQIKPVSPVPCTPEALQRECSV</sequence>
<comment type="caution">
    <text evidence="1">The sequence shown here is derived from an EMBL/GenBank/DDBJ whole genome shotgun (WGS) entry which is preliminary data.</text>
</comment>
<protein>
    <submittedName>
        <fullName evidence="1">Uncharacterized protein</fullName>
    </submittedName>
</protein>
<dbReference type="EMBL" id="JAGFMF010011428">
    <property type="protein sequence ID" value="KAG8522989.1"/>
    <property type="molecule type" value="Genomic_DNA"/>
</dbReference>